<dbReference type="RefSeq" id="WP_345518838.1">
    <property type="nucleotide sequence ID" value="NZ_BAAAXD010000049.1"/>
</dbReference>
<evidence type="ECO:0000313" key="2">
    <source>
        <dbReference type="Proteomes" id="UP001589710"/>
    </source>
</evidence>
<evidence type="ECO:0000313" key="1">
    <source>
        <dbReference type="EMBL" id="MFB9572565.1"/>
    </source>
</evidence>
<organism evidence="1 2">
    <name type="scientific">Streptomyces yanii</name>
    <dbReference type="NCBI Taxonomy" id="78510"/>
    <lineage>
        <taxon>Bacteria</taxon>
        <taxon>Bacillati</taxon>
        <taxon>Actinomycetota</taxon>
        <taxon>Actinomycetes</taxon>
        <taxon>Kitasatosporales</taxon>
        <taxon>Streptomycetaceae</taxon>
        <taxon>Streptomyces</taxon>
    </lineage>
</organism>
<dbReference type="SUPFAM" id="SSF55961">
    <property type="entry name" value="Bet v1-like"/>
    <property type="match status" value="1"/>
</dbReference>
<name>A0ABV5R409_9ACTN</name>
<sequence length="182" mass="19874">MTAVSRSDAARPGNREPLAGYALHCLRARGLLHPTVGAGVAPLRAYGEPLDIAADRGRVLQALNTDDGLTGWWTNDVNRKDEVLFFNFPGVSEPFQLRREKVDEDGVVWVNIGAFPPHRAGTTITWVLTTGPDDVGTRVAFSHSGFTEGESELPMISDTWGQLTTRLKDSIETGKPIPFFTV</sequence>
<dbReference type="EMBL" id="JBHMCG010000045">
    <property type="protein sequence ID" value="MFB9572565.1"/>
    <property type="molecule type" value="Genomic_DNA"/>
</dbReference>
<dbReference type="InterPro" id="IPR023393">
    <property type="entry name" value="START-like_dom_sf"/>
</dbReference>
<protein>
    <submittedName>
        <fullName evidence="1">SRPBCC domain-containing protein</fullName>
    </submittedName>
</protein>
<accession>A0ABV5R409</accession>
<dbReference type="Gene3D" id="3.30.530.20">
    <property type="match status" value="1"/>
</dbReference>
<comment type="caution">
    <text evidence="1">The sequence shown here is derived from an EMBL/GenBank/DDBJ whole genome shotgun (WGS) entry which is preliminary data.</text>
</comment>
<proteinExistence type="predicted"/>
<reference evidence="1 2" key="1">
    <citation type="submission" date="2024-09" db="EMBL/GenBank/DDBJ databases">
        <authorList>
            <person name="Sun Q."/>
            <person name="Mori K."/>
        </authorList>
    </citation>
    <scope>NUCLEOTIDE SEQUENCE [LARGE SCALE GENOMIC DNA]</scope>
    <source>
        <strain evidence="1 2">JCM 3331</strain>
    </source>
</reference>
<keyword evidence="2" id="KW-1185">Reference proteome</keyword>
<gene>
    <name evidence="1" type="ORF">ACFFTL_09580</name>
</gene>
<dbReference type="Proteomes" id="UP001589710">
    <property type="component" value="Unassembled WGS sequence"/>
</dbReference>